<comment type="similarity">
    <text evidence="2">Belongs to the bacterial solute-binding protein 5 family.</text>
</comment>
<dbReference type="GO" id="GO:0015833">
    <property type="term" value="P:peptide transport"/>
    <property type="evidence" value="ECO:0007669"/>
    <property type="project" value="TreeGrafter"/>
</dbReference>
<keyword evidence="4 6" id="KW-0732">Signal</keyword>
<dbReference type="PANTHER" id="PTHR30290:SF10">
    <property type="entry name" value="PERIPLASMIC OLIGOPEPTIDE-BINDING PROTEIN-RELATED"/>
    <property type="match status" value="1"/>
</dbReference>
<evidence type="ECO:0000256" key="2">
    <source>
        <dbReference type="ARBA" id="ARBA00005695"/>
    </source>
</evidence>
<dbReference type="Pfam" id="PF00496">
    <property type="entry name" value="SBP_bac_5"/>
    <property type="match status" value="1"/>
</dbReference>
<dbReference type="RefSeq" id="WP_242650334.1">
    <property type="nucleotide sequence ID" value="NZ_FRAF01000026.1"/>
</dbReference>
<evidence type="ECO:0000313" key="9">
    <source>
        <dbReference type="Proteomes" id="UP000184016"/>
    </source>
</evidence>
<dbReference type="PANTHER" id="PTHR30290">
    <property type="entry name" value="PERIPLASMIC BINDING COMPONENT OF ABC TRANSPORTER"/>
    <property type="match status" value="1"/>
</dbReference>
<evidence type="ECO:0000256" key="6">
    <source>
        <dbReference type="SAM" id="SignalP"/>
    </source>
</evidence>
<dbReference type="SUPFAM" id="SSF53850">
    <property type="entry name" value="Periplasmic binding protein-like II"/>
    <property type="match status" value="1"/>
</dbReference>
<dbReference type="CDD" id="cd08513">
    <property type="entry name" value="PBP2_thermophilic_Hb8_like"/>
    <property type="match status" value="1"/>
</dbReference>
<dbReference type="Gene3D" id="3.10.105.10">
    <property type="entry name" value="Dipeptide-binding Protein, Domain 3"/>
    <property type="match status" value="1"/>
</dbReference>
<organism evidence="8 9">
    <name type="scientific">Alicyclobacillus tolerans</name>
    <dbReference type="NCBI Taxonomy" id="90970"/>
    <lineage>
        <taxon>Bacteria</taxon>
        <taxon>Bacillati</taxon>
        <taxon>Bacillota</taxon>
        <taxon>Bacilli</taxon>
        <taxon>Bacillales</taxon>
        <taxon>Alicyclobacillaceae</taxon>
        <taxon>Alicyclobacillus</taxon>
    </lineage>
</organism>
<evidence type="ECO:0000259" key="7">
    <source>
        <dbReference type="Pfam" id="PF00496"/>
    </source>
</evidence>
<dbReference type="PROSITE" id="PS51257">
    <property type="entry name" value="PROKAR_LIPOPROTEIN"/>
    <property type="match status" value="1"/>
</dbReference>
<proteinExistence type="inferred from homology"/>
<keyword evidence="9" id="KW-1185">Reference proteome</keyword>
<feature type="region of interest" description="Disordered" evidence="5">
    <location>
        <begin position="28"/>
        <end position="47"/>
    </location>
</feature>
<evidence type="ECO:0000313" key="8">
    <source>
        <dbReference type="EMBL" id="SHK90646.1"/>
    </source>
</evidence>
<feature type="domain" description="Solute-binding protein family 5" evidence="7">
    <location>
        <begin position="103"/>
        <end position="481"/>
    </location>
</feature>
<dbReference type="GO" id="GO:0043190">
    <property type="term" value="C:ATP-binding cassette (ABC) transporter complex"/>
    <property type="evidence" value="ECO:0007669"/>
    <property type="project" value="InterPro"/>
</dbReference>
<evidence type="ECO:0000256" key="1">
    <source>
        <dbReference type="ARBA" id="ARBA00004196"/>
    </source>
</evidence>
<dbReference type="InterPro" id="IPR039424">
    <property type="entry name" value="SBP_5"/>
</dbReference>
<feature type="chain" id="PRO_5038938698" evidence="6">
    <location>
        <begin position="21"/>
        <end position="586"/>
    </location>
</feature>
<protein>
    <submittedName>
        <fullName evidence="8">Peptide/nickel transport system substrate-binding protein</fullName>
    </submittedName>
</protein>
<dbReference type="InterPro" id="IPR000914">
    <property type="entry name" value="SBP_5_dom"/>
</dbReference>
<feature type="signal peptide" evidence="6">
    <location>
        <begin position="1"/>
        <end position="20"/>
    </location>
</feature>
<accession>A0A1M6WAU7</accession>
<gene>
    <name evidence="8" type="ORF">SAMN05443507_12636</name>
</gene>
<reference evidence="9" key="1">
    <citation type="submission" date="2016-11" db="EMBL/GenBank/DDBJ databases">
        <authorList>
            <person name="Varghese N."/>
            <person name="Submissions S."/>
        </authorList>
    </citation>
    <scope>NUCLEOTIDE SEQUENCE [LARGE SCALE GENOMIC DNA]</scope>
    <source>
        <strain evidence="9">USBA-503</strain>
    </source>
</reference>
<evidence type="ECO:0000256" key="4">
    <source>
        <dbReference type="ARBA" id="ARBA00022729"/>
    </source>
</evidence>
<evidence type="ECO:0000256" key="3">
    <source>
        <dbReference type="ARBA" id="ARBA00022448"/>
    </source>
</evidence>
<dbReference type="Gene3D" id="3.40.190.10">
    <property type="entry name" value="Periplasmic binding protein-like II"/>
    <property type="match status" value="1"/>
</dbReference>
<dbReference type="PIRSF" id="PIRSF002741">
    <property type="entry name" value="MppA"/>
    <property type="match status" value="1"/>
</dbReference>
<dbReference type="GO" id="GO:0030313">
    <property type="term" value="C:cell envelope"/>
    <property type="evidence" value="ECO:0007669"/>
    <property type="project" value="UniProtKB-SubCell"/>
</dbReference>
<dbReference type="Proteomes" id="UP000184016">
    <property type="component" value="Unassembled WGS sequence"/>
</dbReference>
<dbReference type="STRING" id="1830138.SAMN05443507_12636"/>
<sequence length="586" mass="64228">MKLKKSVSAVVAMAAGTALLVTGCGTSTNNTSNSSNSTSSTSQLTPQKGGTITVALPPQTDLNWYFPLVNSSYDSLYNFQMIDMLYKPLIWIGSNYKINYSSSVADKIQYNKKGTVYHVYLNPKWKWSNGQPVTSSDVLFSWNVIKAISAPNAPAPWPYVNAGVGDIPNGVQSVVANGPYEFTVTLKQPANQQWFIYNGLSQLVPLPAKVLNKYPNNMTQEIKYLGQNGTNPNFDTVVDGPFKLQNAVSNQSWTLVPNTAYSGHKSLVDKLIFTYEGSNAAEFAALKTGTVNVGYIDQSQLGAKSALTSMGDKITPSYSLSFFDEMPNMNSGSKSASIFKHLYVREALMMGEDQQSMNQYIYKGFAESQYGPLPPQPDTAFTSPELLKPLYPFNIEAGKKLLEEHGWHEVNGIMTKNGQQMKFLMIYSGGTTSTDDQVELLKEDWAKEGIDVTLKSMPFSTLESVISNPKDANQWDLAAGQGIIYGGSYPTGGEIFGTGGGLNSGGYSNPEMDALIKATHQPYPTQQQSIQALFNYENYVAQQLPVIFTDNPASLTVTAANVHDVNTYSNPVTGYPQMNYWWVSSK</sequence>
<feature type="compositionally biased region" description="Low complexity" evidence="5">
    <location>
        <begin position="28"/>
        <end position="42"/>
    </location>
</feature>
<dbReference type="GO" id="GO:1904680">
    <property type="term" value="F:peptide transmembrane transporter activity"/>
    <property type="evidence" value="ECO:0007669"/>
    <property type="project" value="TreeGrafter"/>
</dbReference>
<dbReference type="AlphaFoldDB" id="A0A1M6WAU7"/>
<dbReference type="EMBL" id="FRAF01000026">
    <property type="protein sequence ID" value="SHK90646.1"/>
    <property type="molecule type" value="Genomic_DNA"/>
</dbReference>
<keyword evidence="3" id="KW-0813">Transport</keyword>
<name>A0A1M6WAU7_9BACL</name>
<evidence type="ECO:0000256" key="5">
    <source>
        <dbReference type="SAM" id="MobiDB-lite"/>
    </source>
</evidence>
<comment type="subcellular location">
    <subcellularLocation>
        <location evidence="1">Cell envelope</location>
    </subcellularLocation>
</comment>
<dbReference type="GO" id="GO:0042597">
    <property type="term" value="C:periplasmic space"/>
    <property type="evidence" value="ECO:0007669"/>
    <property type="project" value="UniProtKB-ARBA"/>
</dbReference>
<dbReference type="InterPro" id="IPR030678">
    <property type="entry name" value="Peptide/Ni-bd"/>
</dbReference>